<evidence type="ECO:0000313" key="8">
    <source>
        <dbReference type="Proteomes" id="UP000029644"/>
    </source>
</evidence>
<evidence type="ECO:0000256" key="3">
    <source>
        <dbReference type="ARBA" id="ARBA00023237"/>
    </source>
</evidence>
<evidence type="ECO:0000256" key="5">
    <source>
        <dbReference type="SAM" id="SignalP"/>
    </source>
</evidence>
<protein>
    <submittedName>
        <fullName evidence="7">Outer membrane lipoprotein omp16</fullName>
    </submittedName>
</protein>
<dbReference type="PROSITE" id="PS51123">
    <property type="entry name" value="OMPA_2"/>
    <property type="match status" value="1"/>
</dbReference>
<evidence type="ECO:0000259" key="6">
    <source>
        <dbReference type="PROSITE" id="PS51123"/>
    </source>
</evidence>
<dbReference type="PANTHER" id="PTHR30329">
    <property type="entry name" value="STATOR ELEMENT OF FLAGELLAR MOTOR COMPLEX"/>
    <property type="match status" value="1"/>
</dbReference>
<sequence length="658" mass="74571">MKMKIHILTIFLSLSAVLSYSQKADYQKANKAYDNFSYAKTSDILLEVANNGYTSVSLLQKLSNSLYFNNEMKEAAKWYGKLFEEVGETALDSEYYFRYAQALKATESYEESDAWMQKFYEANKDDLRGKAFASKKDYLESILSLSRDLQVVNLDLNTEKSDFGTNQYKDELIFASSRLGDKIYQWNKQPYLDLYKATKQADGTYKNVVAFNEDINTKYHESTAAFTPDDEVMYFTRNNYYKKRYKKDDEGVNRLKIFKATKNINGDWSNVESVHFNSSDYSVAHPAINVRGTKMYFASDMPGTIGQSDLYEVDILEDGTLGDPENLGASINTEAQETFPFINEIGDLYFSSNGLSGLGGLDVYVVRDFENKRESNQPLIVENVGKPINSSKDDFGYYENLGTKEGFFTSNREGGKGDDDIYSFKAIECEQIVTGTVLDKNTQELLAEATVTLYSKAGDKIETVIADQAGAYSFSKLTCNEPFLIRAEKTDYIGDEKNFVTLMGTEDMVINLNLEINIQAITPCADLAKILDIPVVYFDFDKYNIRYDAEVDLQKVLVLMNQYPTLKIDIRSHTDCRGTNAYNETLSSNRAKSTKNYLISKGIEASRLTAKGYGESQLINHCDCDSNNRSTCTEEEHNKNRRSEFIVTSINGKSCLDK</sequence>
<dbReference type="CDD" id="cd07185">
    <property type="entry name" value="OmpA_C-like"/>
    <property type="match status" value="1"/>
</dbReference>
<organism evidence="7 8">
    <name type="scientific">Algibacter lectus</name>
    <dbReference type="NCBI Taxonomy" id="221126"/>
    <lineage>
        <taxon>Bacteria</taxon>
        <taxon>Pseudomonadati</taxon>
        <taxon>Bacteroidota</taxon>
        <taxon>Flavobacteriia</taxon>
        <taxon>Flavobacteriales</taxon>
        <taxon>Flavobacteriaceae</taxon>
        <taxon>Algibacter</taxon>
    </lineage>
</organism>
<dbReference type="SUPFAM" id="SSF82171">
    <property type="entry name" value="DPP6 N-terminal domain-like"/>
    <property type="match status" value="1"/>
</dbReference>
<gene>
    <name evidence="7" type="ORF">JCM19300_569</name>
</gene>
<accession>A0A090WA88</accession>
<feature type="signal peptide" evidence="5">
    <location>
        <begin position="1"/>
        <end position="24"/>
    </location>
</feature>
<keyword evidence="2 4" id="KW-0472">Membrane</keyword>
<name>A0A090WA88_9FLAO</name>
<dbReference type="InterPro" id="IPR036737">
    <property type="entry name" value="OmpA-like_sf"/>
</dbReference>
<evidence type="ECO:0000256" key="2">
    <source>
        <dbReference type="ARBA" id="ARBA00023136"/>
    </source>
</evidence>
<dbReference type="Pfam" id="PF00691">
    <property type="entry name" value="OmpA"/>
    <property type="match status" value="1"/>
</dbReference>
<dbReference type="Proteomes" id="UP000029644">
    <property type="component" value="Unassembled WGS sequence"/>
</dbReference>
<dbReference type="PRINTS" id="PR01021">
    <property type="entry name" value="OMPADOMAIN"/>
</dbReference>
<reference evidence="7 8" key="1">
    <citation type="journal article" date="2014" name="Genome Announc.">
        <title>Draft Genome Sequences of Marine Flavobacterium Algibacter lectus Strains SS8 and NR4.</title>
        <authorList>
            <person name="Takatani N."/>
            <person name="Nakanishi M."/>
            <person name="Meirelles P."/>
            <person name="Mino S."/>
            <person name="Suda W."/>
            <person name="Oshima K."/>
            <person name="Hattori M."/>
            <person name="Ohkuma M."/>
            <person name="Hosokawa M."/>
            <person name="Miyashita K."/>
            <person name="Thompson F.L."/>
            <person name="Niwa A."/>
            <person name="Sawabe T."/>
            <person name="Sawabe T."/>
        </authorList>
    </citation>
    <scope>NUCLEOTIDE SEQUENCE [LARGE SCALE GENOMIC DNA]</scope>
    <source>
        <strain evidence="7 8">JCM 19300</strain>
    </source>
</reference>
<dbReference type="SUPFAM" id="SSF49478">
    <property type="entry name" value="Cna protein B-type domain"/>
    <property type="match status" value="1"/>
</dbReference>
<dbReference type="SUPFAM" id="SSF103088">
    <property type="entry name" value="OmpA-like"/>
    <property type="match status" value="1"/>
</dbReference>
<dbReference type="InterPro" id="IPR050330">
    <property type="entry name" value="Bact_OuterMem_StrucFunc"/>
</dbReference>
<dbReference type="Gene3D" id="2.60.40.1120">
    <property type="entry name" value="Carboxypeptidase-like, regulatory domain"/>
    <property type="match status" value="1"/>
</dbReference>
<dbReference type="InterPro" id="IPR006665">
    <property type="entry name" value="OmpA-like"/>
</dbReference>
<evidence type="ECO:0000256" key="4">
    <source>
        <dbReference type="PROSITE-ProRule" id="PRU00473"/>
    </source>
</evidence>
<dbReference type="PANTHER" id="PTHR30329:SF21">
    <property type="entry name" value="LIPOPROTEIN YIAD-RELATED"/>
    <property type="match status" value="1"/>
</dbReference>
<dbReference type="Gene3D" id="3.30.1330.60">
    <property type="entry name" value="OmpA-like domain"/>
    <property type="match status" value="1"/>
</dbReference>
<dbReference type="OrthoDB" id="9809364at2"/>
<evidence type="ECO:0000256" key="1">
    <source>
        <dbReference type="ARBA" id="ARBA00004442"/>
    </source>
</evidence>
<keyword evidence="7" id="KW-0449">Lipoprotein</keyword>
<comment type="caution">
    <text evidence="7">The sequence shown here is derived from an EMBL/GenBank/DDBJ whole genome shotgun (WGS) entry which is preliminary data.</text>
</comment>
<dbReference type="AlphaFoldDB" id="A0A090WA88"/>
<dbReference type="EMBL" id="BBNQ01000018">
    <property type="protein sequence ID" value="GAL64432.1"/>
    <property type="molecule type" value="Genomic_DNA"/>
</dbReference>
<keyword evidence="5" id="KW-0732">Signal</keyword>
<comment type="subcellular location">
    <subcellularLocation>
        <location evidence="1">Cell outer membrane</location>
    </subcellularLocation>
</comment>
<feature type="domain" description="OmpA-like" evidence="6">
    <location>
        <begin position="525"/>
        <end position="651"/>
    </location>
</feature>
<proteinExistence type="predicted"/>
<feature type="chain" id="PRO_5001865927" evidence="5">
    <location>
        <begin position="25"/>
        <end position="658"/>
    </location>
</feature>
<dbReference type="GO" id="GO:0009279">
    <property type="term" value="C:cell outer membrane"/>
    <property type="evidence" value="ECO:0007669"/>
    <property type="project" value="UniProtKB-SubCell"/>
</dbReference>
<keyword evidence="3" id="KW-0998">Cell outer membrane</keyword>
<evidence type="ECO:0000313" key="7">
    <source>
        <dbReference type="EMBL" id="GAL64432.1"/>
    </source>
</evidence>
<dbReference type="InterPro" id="IPR006664">
    <property type="entry name" value="OMP_bac"/>
</dbReference>